<feature type="chain" id="PRO_5032671897" evidence="1">
    <location>
        <begin position="21"/>
        <end position="204"/>
    </location>
</feature>
<proteinExistence type="predicted"/>
<feature type="domain" description="Ice-binding protein C-terminal" evidence="2">
    <location>
        <begin position="181"/>
        <end position="203"/>
    </location>
</feature>
<protein>
    <submittedName>
        <fullName evidence="3">PEP-CTERM sorting domain-containing protein</fullName>
    </submittedName>
</protein>
<evidence type="ECO:0000313" key="4">
    <source>
        <dbReference type="Proteomes" id="UP000557872"/>
    </source>
</evidence>
<organism evidence="3 4">
    <name type="scientific">Oceaniferula marina</name>
    <dbReference type="NCBI Taxonomy" id="2748318"/>
    <lineage>
        <taxon>Bacteria</taxon>
        <taxon>Pseudomonadati</taxon>
        <taxon>Verrucomicrobiota</taxon>
        <taxon>Verrucomicrobiia</taxon>
        <taxon>Verrucomicrobiales</taxon>
        <taxon>Verrucomicrobiaceae</taxon>
        <taxon>Oceaniferula</taxon>
    </lineage>
</organism>
<evidence type="ECO:0000313" key="3">
    <source>
        <dbReference type="EMBL" id="NWK55675.1"/>
    </source>
</evidence>
<sequence>MKKAYINTLLLLAFAGTSHAALVTGLDGIADSSTMVSVANWTAESGSIRSYTNVGGSTGMIHTNNSGAVFTAQYESIDLLLANTEYTMETRVGHWSSTDGSGATFTIDIGYVDGGTWTSLGQKSLQAPGTGEISPTANGVTDTLTFTTGDTVTGNVAVRVARTNTEGRWAGFDYVTLDAAAVPEPSSATLLGLGGLALILRRRK</sequence>
<dbReference type="Pfam" id="PF07589">
    <property type="entry name" value="PEP-CTERM"/>
    <property type="match status" value="1"/>
</dbReference>
<comment type="caution">
    <text evidence="3">The sequence shown here is derived from an EMBL/GenBank/DDBJ whole genome shotgun (WGS) entry which is preliminary data.</text>
</comment>
<dbReference type="RefSeq" id="WP_178932221.1">
    <property type="nucleotide sequence ID" value="NZ_JACBAZ010000003.1"/>
</dbReference>
<dbReference type="Proteomes" id="UP000557872">
    <property type="component" value="Unassembled WGS sequence"/>
</dbReference>
<feature type="signal peptide" evidence="1">
    <location>
        <begin position="1"/>
        <end position="20"/>
    </location>
</feature>
<accession>A0A851GKH4</accession>
<name>A0A851GKH4_9BACT</name>
<reference evidence="3 4" key="1">
    <citation type="submission" date="2020-07" db="EMBL/GenBank/DDBJ databases">
        <title>Roseicoccus Jingziensis gen. nov., sp. nov., isolated from coastal seawater.</title>
        <authorList>
            <person name="Feng X."/>
        </authorList>
    </citation>
    <scope>NUCLEOTIDE SEQUENCE [LARGE SCALE GENOMIC DNA]</scope>
    <source>
        <strain evidence="3 4">N1E253</strain>
    </source>
</reference>
<dbReference type="InterPro" id="IPR013424">
    <property type="entry name" value="Ice-binding_C"/>
</dbReference>
<gene>
    <name evidence="3" type="ORF">HW115_08635</name>
</gene>
<dbReference type="AlphaFoldDB" id="A0A851GKH4"/>
<evidence type="ECO:0000259" key="2">
    <source>
        <dbReference type="Pfam" id="PF07589"/>
    </source>
</evidence>
<dbReference type="NCBIfam" id="TIGR02595">
    <property type="entry name" value="PEP_CTERM"/>
    <property type="match status" value="1"/>
</dbReference>
<keyword evidence="4" id="KW-1185">Reference proteome</keyword>
<keyword evidence="1" id="KW-0732">Signal</keyword>
<dbReference type="EMBL" id="JACBAZ010000003">
    <property type="protein sequence ID" value="NWK55675.1"/>
    <property type="molecule type" value="Genomic_DNA"/>
</dbReference>
<evidence type="ECO:0000256" key="1">
    <source>
        <dbReference type="SAM" id="SignalP"/>
    </source>
</evidence>